<dbReference type="AlphaFoldDB" id="A0A2A4FUG7"/>
<keyword evidence="2" id="KW-0560">Oxidoreductase</keyword>
<comment type="caution">
    <text evidence="3">The sequence shown here is derived from an EMBL/GenBank/DDBJ whole genome shotgun (WGS) entry which is preliminary data.</text>
</comment>
<protein>
    <submittedName>
        <fullName evidence="3">3-alpha-hydroxysteroid dehydrogenase</fullName>
    </submittedName>
</protein>
<gene>
    <name evidence="3" type="ORF">COO09_15955</name>
</gene>
<comment type="similarity">
    <text evidence="1">Belongs to the short-chain dehydrogenases/reductases (SDR) family.</text>
</comment>
<name>A0A2A4FUG7_9SPHN</name>
<accession>A0A2A4FUG7</accession>
<evidence type="ECO:0000256" key="1">
    <source>
        <dbReference type="ARBA" id="ARBA00006484"/>
    </source>
</evidence>
<dbReference type="GO" id="GO:0016491">
    <property type="term" value="F:oxidoreductase activity"/>
    <property type="evidence" value="ECO:0007669"/>
    <property type="project" value="UniProtKB-KW"/>
</dbReference>
<evidence type="ECO:0000313" key="4">
    <source>
        <dbReference type="Proteomes" id="UP000218934"/>
    </source>
</evidence>
<dbReference type="PRINTS" id="PR00081">
    <property type="entry name" value="GDHRDH"/>
</dbReference>
<dbReference type="SUPFAM" id="SSF51735">
    <property type="entry name" value="NAD(P)-binding Rossmann-fold domains"/>
    <property type="match status" value="1"/>
</dbReference>
<keyword evidence="4" id="KW-1185">Reference proteome</keyword>
<dbReference type="NCBIfam" id="NF009092">
    <property type="entry name" value="PRK12428.1"/>
    <property type="match status" value="1"/>
</dbReference>
<dbReference type="InterPro" id="IPR036291">
    <property type="entry name" value="NAD(P)-bd_dom_sf"/>
</dbReference>
<organism evidence="3 4">
    <name type="scientific">Rhizorhabdus dicambivorans</name>
    <dbReference type="NCBI Taxonomy" id="1850238"/>
    <lineage>
        <taxon>Bacteria</taxon>
        <taxon>Pseudomonadati</taxon>
        <taxon>Pseudomonadota</taxon>
        <taxon>Alphaproteobacteria</taxon>
        <taxon>Sphingomonadales</taxon>
        <taxon>Sphingomonadaceae</taxon>
        <taxon>Rhizorhabdus</taxon>
    </lineage>
</organism>
<dbReference type="RefSeq" id="WP_083215911.1">
    <property type="nucleotide sequence ID" value="NZ_CP023449.1"/>
</dbReference>
<dbReference type="PANTHER" id="PTHR43477:SF1">
    <property type="entry name" value="DIHYDROANTICAPSIN 7-DEHYDROGENASE"/>
    <property type="match status" value="1"/>
</dbReference>
<dbReference type="Proteomes" id="UP000218934">
    <property type="component" value="Unassembled WGS sequence"/>
</dbReference>
<reference evidence="3 4" key="1">
    <citation type="submission" date="2017-09" db="EMBL/GenBank/DDBJ databases">
        <title>The Catabolism of 3,6-Dichlorosalicylic acid is Initiated by the Cytochrome P450 Monooxygenase DsmABC in Rhizorhabdus dicambivorans Ndbn-20.</title>
        <authorList>
            <person name="Na L."/>
        </authorList>
    </citation>
    <scope>NUCLEOTIDE SEQUENCE [LARGE SCALE GENOMIC DNA]</scope>
    <source>
        <strain evidence="3 4">Ndbn-20m</strain>
    </source>
</reference>
<dbReference type="Gene3D" id="3.40.50.720">
    <property type="entry name" value="NAD(P)-binding Rossmann-like Domain"/>
    <property type="match status" value="1"/>
</dbReference>
<dbReference type="Pfam" id="PF13561">
    <property type="entry name" value="adh_short_C2"/>
    <property type="match status" value="1"/>
</dbReference>
<proteinExistence type="inferred from homology"/>
<dbReference type="OrthoDB" id="9809287at2"/>
<dbReference type="Pfam" id="PF00106">
    <property type="entry name" value="adh_short"/>
    <property type="match status" value="1"/>
</dbReference>
<dbReference type="InterPro" id="IPR051122">
    <property type="entry name" value="SDR_DHRS6-like"/>
</dbReference>
<evidence type="ECO:0000256" key="2">
    <source>
        <dbReference type="ARBA" id="ARBA00023002"/>
    </source>
</evidence>
<sequence>MNMGYSGQRAVVTGCASGIGAALCVQLVSLGAQVHGFDVRQPADCDPAMRFSQLDLRDPLAIARAAGTIAPSVDLLFNCAGLSSVAPPMDVVRVNFIGMRSFAEAVISRMQRGGRIATVASIAGANWNNRLDTVRALVDTEDYAAADAWAAAHPDSVGAGYALSKEACIVWTMTRAARDAARGLRFNCLCPGSVATPMLHELQKQGRGHVVDAIQQPSGRPSTPAEQAGLLLFLNSDVASYVNGHALVADGGYTAALTIGETPRAAFTK</sequence>
<dbReference type="EMBL" id="NWUF01000016">
    <property type="protein sequence ID" value="PCE41344.1"/>
    <property type="molecule type" value="Genomic_DNA"/>
</dbReference>
<dbReference type="PANTHER" id="PTHR43477">
    <property type="entry name" value="DIHYDROANTICAPSIN 7-DEHYDROGENASE"/>
    <property type="match status" value="1"/>
</dbReference>
<dbReference type="KEGG" id="rdi:CMV14_10125"/>
<evidence type="ECO:0000313" key="3">
    <source>
        <dbReference type="EMBL" id="PCE41344.1"/>
    </source>
</evidence>
<dbReference type="InterPro" id="IPR002347">
    <property type="entry name" value="SDR_fam"/>
</dbReference>